<reference evidence="2 3" key="1">
    <citation type="submission" date="2019-03" db="EMBL/GenBank/DDBJ databases">
        <title>Genomics of glacier-inhabiting Cryobacterium strains.</title>
        <authorList>
            <person name="Liu Q."/>
            <person name="Xin Y.-H."/>
        </authorList>
    </citation>
    <scope>NUCLEOTIDE SEQUENCE [LARGE SCALE GENOMIC DNA]</scope>
    <source>
        <strain evidence="2 3">RHLS22-1</strain>
    </source>
</reference>
<evidence type="ECO:0000313" key="3">
    <source>
        <dbReference type="Proteomes" id="UP000297907"/>
    </source>
</evidence>
<dbReference type="AlphaFoldDB" id="A0A4R8W6Y0"/>
<dbReference type="RefSeq" id="WP_134453877.1">
    <property type="nucleotide sequence ID" value="NZ_SOFL01000034.1"/>
</dbReference>
<evidence type="ECO:0000256" key="1">
    <source>
        <dbReference type="SAM" id="Phobius"/>
    </source>
</evidence>
<proteinExistence type="predicted"/>
<dbReference type="OrthoDB" id="9904134at2"/>
<accession>A0A4R8W6Y0</accession>
<organism evidence="2 3">
    <name type="scientific">Cryobacterium adonitolivorans</name>
    <dbReference type="NCBI Taxonomy" id="1259189"/>
    <lineage>
        <taxon>Bacteria</taxon>
        <taxon>Bacillati</taxon>
        <taxon>Actinomycetota</taxon>
        <taxon>Actinomycetes</taxon>
        <taxon>Micrococcales</taxon>
        <taxon>Microbacteriaceae</taxon>
        <taxon>Cryobacterium</taxon>
    </lineage>
</organism>
<evidence type="ECO:0000313" key="2">
    <source>
        <dbReference type="EMBL" id="TFC01513.1"/>
    </source>
</evidence>
<feature type="transmembrane region" description="Helical" evidence="1">
    <location>
        <begin position="24"/>
        <end position="47"/>
    </location>
</feature>
<comment type="caution">
    <text evidence="2">The sequence shown here is derived from an EMBL/GenBank/DDBJ whole genome shotgun (WGS) entry which is preliminary data.</text>
</comment>
<keyword evidence="1" id="KW-0812">Transmembrane</keyword>
<keyword evidence="1" id="KW-1133">Transmembrane helix</keyword>
<feature type="transmembrane region" description="Helical" evidence="1">
    <location>
        <begin position="53"/>
        <end position="76"/>
    </location>
</feature>
<keyword evidence="1" id="KW-0472">Membrane</keyword>
<sequence length="84" mass="9223">MKPQRRAHSRWASPWGEFAYRVAAFLRAVALLAGVVIAGLVLVHLVHDGWASYLLQACGDAGMFLVAGILLQLVVLMRNRAVRP</sequence>
<keyword evidence="3" id="KW-1185">Reference proteome</keyword>
<protein>
    <submittedName>
        <fullName evidence="2">Uncharacterized protein</fullName>
    </submittedName>
</protein>
<gene>
    <name evidence="2" type="ORF">E3O42_10395</name>
</gene>
<dbReference type="EMBL" id="SOFL01000034">
    <property type="protein sequence ID" value="TFC01513.1"/>
    <property type="molecule type" value="Genomic_DNA"/>
</dbReference>
<dbReference type="Proteomes" id="UP000297907">
    <property type="component" value="Unassembled WGS sequence"/>
</dbReference>
<name>A0A4R8W6Y0_9MICO</name>